<dbReference type="AlphaFoldDB" id="A0AAE9EYZ3"/>
<accession>A0AAE9EYZ3</accession>
<feature type="transmembrane region" description="Helical" evidence="1">
    <location>
        <begin position="45"/>
        <end position="63"/>
    </location>
</feature>
<keyword evidence="3" id="KW-1185">Reference proteome</keyword>
<keyword evidence="1" id="KW-1133">Transmembrane helix</keyword>
<dbReference type="Proteomes" id="UP000829354">
    <property type="component" value="Chromosome V"/>
</dbReference>
<gene>
    <name evidence="2" type="ORF">L5515_007611</name>
</gene>
<organism evidence="2 3">
    <name type="scientific">Caenorhabditis briggsae</name>
    <dbReference type="NCBI Taxonomy" id="6238"/>
    <lineage>
        <taxon>Eukaryota</taxon>
        <taxon>Metazoa</taxon>
        <taxon>Ecdysozoa</taxon>
        <taxon>Nematoda</taxon>
        <taxon>Chromadorea</taxon>
        <taxon>Rhabditida</taxon>
        <taxon>Rhabditina</taxon>
        <taxon>Rhabditomorpha</taxon>
        <taxon>Rhabditoidea</taxon>
        <taxon>Rhabditidae</taxon>
        <taxon>Peloderinae</taxon>
        <taxon>Caenorhabditis</taxon>
    </lineage>
</organism>
<evidence type="ECO:0000313" key="2">
    <source>
        <dbReference type="EMBL" id="UMM34618.1"/>
    </source>
</evidence>
<evidence type="ECO:0000313" key="3">
    <source>
        <dbReference type="Proteomes" id="UP000829354"/>
    </source>
</evidence>
<dbReference type="EMBL" id="CP092624">
    <property type="protein sequence ID" value="UMM34618.1"/>
    <property type="molecule type" value="Genomic_DNA"/>
</dbReference>
<evidence type="ECO:0000256" key="1">
    <source>
        <dbReference type="SAM" id="Phobius"/>
    </source>
</evidence>
<protein>
    <submittedName>
        <fullName evidence="2">Uncharacterized protein</fullName>
    </submittedName>
</protein>
<keyword evidence="1" id="KW-0472">Membrane</keyword>
<reference evidence="2 3" key="1">
    <citation type="submission" date="2022-04" db="EMBL/GenBank/DDBJ databases">
        <title>Chromosome-level reference genomes for two strains of Caenorhabditis briggsae: an improved platform for comparative genomics.</title>
        <authorList>
            <person name="Stevens L."/>
            <person name="Andersen E."/>
        </authorList>
    </citation>
    <scope>NUCLEOTIDE SEQUENCE [LARGE SCALE GENOMIC DNA]</scope>
    <source>
        <strain evidence="2">VX34</strain>
        <tissue evidence="2">Whole-organism</tissue>
    </source>
</reference>
<sequence length="69" mass="8076">MVFGGRIIIVYFNGFIDFHLSEYFFFSNQCETRRIPWQTECSNSFMTAACFFVAVSVAMDTVISPKYMY</sequence>
<name>A0AAE9EYZ3_CAEBR</name>
<proteinExistence type="predicted"/>
<keyword evidence="1" id="KW-0812">Transmembrane</keyword>